<sequence length="479" mass="53628">MRAQCCICADLFVTDGTDIAATPCGHVFHGHCLGRWLATSSSCPSCRKNVNHLTVIPKLFFDIAEDENKEGDADKLSNEVQSLRTQVTELQQEKSKSKTKEKELKEKLKKKDDEVEGLGVLLRREQDTVAALQRMLKQLEAQKREHENERVEFMRAKRKLTELTHVEALVSGGERDAEAILQQYSSGDKNGLQQLARYCSIIKREYEQAKVEKKTLKEQLEKHKKSNYNLSRELSEAKSEVIALQEQLTRSEDDLKQLEKTNTVLTAKYNKLKYSRRHVAENSASFMSTPEAQQPPQDKTERVFETTPRIGGDLFADGGSASTPKMSKPDSENFINFDEDPPKFSAASPDLFADSPATQVRKACEQNNVKTVKLSSAALSKAPKRIRTDCDDQGMADPFPLSALNIMKKRQISGQLFGKTIVRKDYDGLGTTSKFTQALGPPKFALPRSMSGKSVHRTKLGSKKPNPSLPTLDSFVDLT</sequence>
<dbReference type="SMART" id="SM00744">
    <property type="entry name" value="RINGv"/>
    <property type="match status" value="1"/>
</dbReference>
<protein>
    <recommendedName>
        <fullName evidence="7">RING-type domain-containing protein</fullName>
    </recommendedName>
</protein>
<organism evidence="8 9">
    <name type="scientific">Batillaria attramentaria</name>
    <dbReference type="NCBI Taxonomy" id="370345"/>
    <lineage>
        <taxon>Eukaryota</taxon>
        <taxon>Metazoa</taxon>
        <taxon>Spiralia</taxon>
        <taxon>Lophotrochozoa</taxon>
        <taxon>Mollusca</taxon>
        <taxon>Gastropoda</taxon>
        <taxon>Caenogastropoda</taxon>
        <taxon>Sorbeoconcha</taxon>
        <taxon>Cerithioidea</taxon>
        <taxon>Batillariidae</taxon>
        <taxon>Batillaria</taxon>
    </lineage>
</organism>
<dbReference type="EMBL" id="JACVVK020000161">
    <property type="protein sequence ID" value="KAK7487641.1"/>
    <property type="molecule type" value="Genomic_DNA"/>
</dbReference>
<reference evidence="8 9" key="1">
    <citation type="journal article" date="2023" name="Sci. Data">
        <title>Genome assembly of the Korean intertidal mud-creeper Batillaria attramentaria.</title>
        <authorList>
            <person name="Patra A.K."/>
            <person name="Ho P.T."/>
            <person name="Jun S."/>
            <person name="Lee S.J."/>
            <person name="Kim Y."/>
            <person name="Won Y.J."/>
        </authorList>
    </citation>
    <scope>NUCLEOTIDE SEQUENCE [LARGE SCALE GENOMIC DNA]</scope>
    <source>
        <strain evidence="8">Wonlab-2016</strain>
    </source>
</reference>
<evidence type="ECO:0000256" key="5">
    <source>
        <dbReference type="SAM" id="Coils"/>
    </source>
</evidence>
<keyword evidence="9" id="KW-1185">Reference proteome</keyword>
<evidence type="ECO:0000256" key="6">
    <source>
        <dbReference type="SAM" id="MobiDB-lite"/>
    </source>
</evidence>
<proteinExistence type="predicted"/>
<dbReference type="PANTHER" id="PTHR46569">
    <property type="entry name" value="E3 UBIQUITIN-PROTEIN LIGASE TRAIP"/>
    <property type="match status" value="1"/>
</dbReference>
<evidence type="ECO:0000256" key="4">
    <source>
        <dbReference type="PROSITE-ProRule" id="PRU00175"/>
    </source>
</evidence>
<dbReference type="SUPFAM" id="SSF57850">
    <property type="entry name" value="RING/U-box"/>
    <property type="match status" value="1"/>
</dbReference>
<dbReference type="InterPro" id="IPR011016">
    <property type="entry name" value="Znf_RING-CH"/>
</dbReference>
<keyword evidence="2 4" id="KW-0863">Zinc-finger</keyword>
<dbReference type="GO" id="GO:0008270">
    <property type="term" value="F:zinc ion binding"/>
    <property type="evidence" value="ECO:0007669"/>
    <property type="project" value="UniProtKB-KW"/>
</dbReference>
<feature type="coiled-coil region" evidence="5">
    <location>
        <begin position="199"/>
        <end position="268"/>
    </location>
</feature>
<feature type="domain" description="RING-type" evidence="7">
    <location>
        <begin position="5"/>
        <end position="47"/>
    </location>
</feature>
<keyword evidence="1" id="KW-0479">Metal-binding</keyword>
<name>A0ABD0KKX5_9CAEN</name>
<keyword evidence="5" id="KW-0175">Coiled coil</keyword>
<evidence type="ECO:0000313" key="8">
    <source>
        <dbReference type="EMBL" id="KAK7487641.1"/>
    </source>
</evidence>
<gene>
    <name evidence="8" type="ORF">BaRGS_00021060</name>
</gene>
<evidence type="ECO:0000256" key="1">
    <source>
        <dbReference type="ARBA" id="ARBA00022723"/>
    </source>
</evidence>
<dbReference type="AlphaFoldDB" id="A0ABD0KKX5"/>
<evidence type="ECO:0000313" key="9">
    <source>
        <dbReference type="Proteomes" id="UP001519460"/>
    </source>
</evidence>
<evidence type="ECO:0000256" key="2">
    <source>
        <dbReference type="ARBA" id="ARBA00022771"/>
    </source>
</evidence>
<dbReference type="SMART" id="SM00184">
    <property type="entry name" value="RING"/>
    <property type="match status" value="1"/>
</dbReference>
<keyword evidence="3" id="KW-0862">Zinc</keyword>
<dbReference type="Proteomes" id="UP001519460">
    <property type="component" value="Unassembled WGS sequence"/>
</dbReference>
<dbReference type="InterPro" id="IPR052639">
    <property type="entry name" value="TRAIP_ubiq-protein_ligase"/>
</dbReference>
<dbReference type="PROSITE" id="PS50089">
    <property type="entry name" value="ZF_RING_2"/>
    <property type="match status" value="1"/>
</dbReference>
<feature type="coiled-coil region" evidence="5">
    <location>
        <begin position="66"/>
        <end position="163"/>
    </location>
</feature>
<evidence type="ECO:0000259" key="7">
    <source>
        <dbReference type="PROSITE" id="PS50089"/>
    </source>
</evidence>
<dbReference type="Pfam" id="PF13639">
    <property type="entry name" value="zf-RING_2"/>
    <property type="match status" value="1"/>
</dbReference>
<dbReference type="InterPro" id="IPR001841">
    <property type="entry name" value="Znf_RING"/>
</dbReference>
<dbReference type="PANTHER" id="PTHR46569:SF1">
    <property type="entry name" value="E3 UBIQUITIN-PROTEIN LIGASE RFWD3-RELATED"/>
    <property type="match status" value="1"/>
</dbReference>
<comment type="caution">
    <text evidence="8">The sequence shown here is derived from an EMBL/GenBank/DDBJ whole genome shotgun (WGS) entry which is preliminary data.</text>
</comment>
<dbReference type="Gene3D" id="3.30.40.10">
    <property type="entry name" value="Zinc/RING finger domain, C3HC4 (zinc finger)"/>
    <property type="match status" value="1"/>
</dbReference>
<dbReference type="InterPro" id="IPR013083">
    <property type="entry name" value="Znf_RING/FYVE/PHD"/>
</dbReference>
<evidence type="ECO:0000256" key="3">
    <source>
        <dbReference type="ARBA" id="ARBA00022833"/>
    </source>
</evidence>
<feature type="region of interest" description="Disordered" evidence="6">
    <location>
        <begin position="440"/>
        <end position="479"/>
    </location>
</feature>
<accession>A0ABD0KKX5</accession>